<sequence>MHSRLVTLLILGICIWTANTTCLKEYTASPSEQNFTVQTGIPGCQALVKPTDEKKVMVYLKVQGSGSATECVQVASGGIKTSICATPNNNSFSSTDPTEVGTDLGASSTTVTTTTTTTTTTATTTTTTQAPVVPGGSPEGASVMKLREKRSPPKNTDITVFYMLDGAALFTPSFGLTLFSILNLLSVNVL</sequence>
<dbReference type="Proteomes" id="UP000272942">
    <property type="component" value="Unassembled WGS sequence"/>
</dbReference>
<keyword evidence="2" id="KW-0812">Transmembrane</keyword>
<evidence type="ECO:0000313" key="4">
    <source>
        <dbReference type="EMBL" id="VDP83223.1"/>
    </source>
</evidence>
<evidence type="ECO:0000256" key="1">
    <source>
        <dbReference type="SAM" id="MobiDB-lite"/>
    </source>
</evidence>
<keyword evidence="3" id="KW-0732">Signal</keyword>
<name>A0A183AMX9_9TREM</name>
<keyword evidence="5" id="KW-1185">Reference proteome</keyword>
<protein>
    <submittedName>
        <fullName evidence="6">SCY domain-containing protein</fullName>
    </submittedName>
</protein>
<reference evidence="6" key="1">
    <citation type="submission" date="2016-06" db="UniProtKB">
        <authorList>
            <consortium name="WormBaseParasite"/>
        </authorList>
    </citation>
    <scope>IDENTIFICATION</scope>
</reference>
<evidence type="ECO:0000256" key="2">
    <source>
        <dbReference type="SAM" id="Phobius"/>
    </source>
</evidence>
<feature type="compositionally biased region" description="Low complexity" evidence="1">
    <location>
        <begin position="109"/>
        <end position="122"/>
    </location>
</feature>
<dbReference type="EMBL" id="UZAN01045802">
    <property type="protein sequence ID" value="VDP83223.1"/>
    <property type="molecule type" value="Genomic_DNA"/>
</dbReference>
<dbReference type="WBParaSite" id="ECPE_0000834001-mRNA-1">
    <property type="protein sequence ID" value="ECPE_0000834001-mRNA-1"/>
    <property type="gene ID" value="ECPE_0000834001"/>
</dbReference>
<keyword evidence="2" id="KW-0472">Membrane</keyword>
<feature type="transmembrane region" description="Helical" evidence="2">
    <location>
        <begin position="160"/>
        <end position="185"/>
    </location>
</feature>
<feature type="signal peptide" evidence="3">
    <location>
        <begin position="1"/>
        <end position="20"/>
    </location>
</feature>
<organism evidence="6">
    <name type="scientific">Echinostoma caproni</name>
    <dbReference type="NCBI Taxonomy" id="27848"/>
    <lineage>
        <taxon>Eukaryota</taxon>
        <taxon>Metazoa</taxon>
        <taxon>Spiralia</taxon>
        <taxon>Lophotrochozoa</taxon>
        <taxon>Platyhelminthes</taxon>
        <taxon>Trematoda</taxon>
        <taxon>Digenea</taxon>
        <taxon>Plagiorchiida</taxon>
        <taxon>Echinostomata</taxon>
        <taxon>Echinostomatoidea</taxon>
        <taxon>Echinostomatidae</taxon>
        <taxon>Echinostoma</taxon>
    </lineage>
</organism>
<evidence type="ECO:0000313" key="6">
    <source>
        <dbReference type="WBParaSite" id="ECPE_0000834001-mRNA-1"/>
    </source>
</evidence>
<feature type="region of interest" description="Disordered" evidence="1">
    <location>
        <begin position="90"/>
        <end position="122"/>
    </location>
</feature>
<evidence type="ECO:0000256" key="3">
    <source>
        <dbReference type="SAM" id="SignalP"/>
    </source>
</evidence>
<feature type="chain" id="PRO_5043138143" evidence="3">
    <location>
        <begin position="21"/>
        <end position="190"/>
    </location>
</feature>
<accession>A0A183AMX9</accession>
<keyword evidence="2" id="KW-1133">Transmembrane helix</keyword>
<evidence type="ECO:0000313" key="5">
    <source>
        <dbReference type="Proteomes" id="UP000272942"/>
    </source>
</evidence>
<gene>
    <name evidence="4" type="ORF">ECPE_LOCUS8311</name>
</gene>
<dbReference type="AlphaFoldDB" id="A0A183AMX9"/>
<reference evidence="4 5" key="2">
    <citation type="submission" date="2018-11" db="EMBL/GenBank/DDBJ databases">
        <authorList>
            <consortium name="Pathogen Informatics"/>
        </authorList>
    </citation>
    <scope>NUCLEOTIDE SEQUENCE [LARGE SCALE GENOMIC DNA]</scope>
    <source>
        <strain evidence="4 5">Egypt</strain>
    </source>
</reference>
<proteinExistence type="predicted"/>